<keyword evidence="1" id="KW-1133">Transmembrane helix</keyword>
<keyword evidence="1" id="KW-0812">Transmembrane</keyword>
<reference evidence="2" key="1">
    <citation type="submission" date="2022-05" db="EMBL/GenBank/DDBJ databases">
        <authorList>
            <person name="Sun X."/>
        </authorList>
    </citation>
    <scope>NUCLEOTIDE SEQUENCE</scope>
    <source>
        <strain evidence="2">Ai-910</strain>
    </source>
</reference>
<organism evidence="2 3">
    <name type="scientific">Xiashengella succiniciproducens</name>
    <dbReference type="NCBI Taxonomy" id="2949635"/>
    <lineage>
        <taxon>Bacteria</taxon>
        <taxon>Pseudomonadati</taxon>
        <taxon>Bacteroidota</taxon>
        <taxon>Bacteroidia</taxon>
        <taxon>Marinilabiliales</taxon>
        <taxon>Marinilabiliaceae</taxon>
        <taxon>Xiashengella</taxon>
    </lineage>
</organism>
<feature type="transmembrane region" description="Helical" evidence="1">
    <location>
        <begin position="128"/>
        <end position="151"/>
    </location>
</feature>
<protein>
    <submittedName>
        <fullName evidence="2">DUF456 domain-containing protein</fullName>
    </submittedName>
</protein>
<gene>
    <name evidence="2" type="ORF">M9189_00330</name>
</gene>
<dbReference type="PANTHER" id="PTHR39165:SF1">
    <property type="entry name" value="DUF456 DOMAIN-CONTAINING PROTEIN"/>
    <property type="match status" value="1"/>
</dbReference>
<reference evidence="2" key="2">
    <citation type="submission" date="2022-06" db="EMBL/GenBank/DDBJ databases">
        <title>Xiashengella guii gen. nov. sp. nov., a bacterium isolated form anaerobic digestion tank.</title>
        <authorList>
            <person name="Huang H."/>
        </authorList>
    </citation>
    <scope>NUCLEOTIDE SEQUENCE</scope>
    <source>
        <strain evidence="2">Ai-910</strain>
    </source>
</reference>
<accession>A0A9J6ZQ95</accession>
<evidence type="ECO:0000313" key="2">
    <source>
        <dbReference type="EMBL" id="URW79803.1"/>
    </source>
</evidence>
<proteinExistence type="predicted"/>
<dbReference type="EMBL" id="CP098400">
    <property type="protein sequence ID" value="URW79803.1"/>
    <property type="molecule type" value="Genomic_DNA"/>
</dbReference>
<feature type="transmembrane region" description="Helical" evidence="1">
    <location>
        <begin position="6"/>
        <end position="38"/>
    </location>
</feature>
<feature type="transmembrane region" description="Helical" evidence="1">
    <location>
        <begin position="50"/>
        <end position="68"/>
    </location>
</feature>
<sequence>MDVFLLILGIILLLVGLVGCVVPFIPGPPLGFLALLALHFTSWVQFSSKLLWIAAILAVVVTLLDYVVPAWGTKKFGGSKAGVWGASLGLVVGLFLGPAGIVLGPFAGALVGELLVKANGSQALRSAFGAVIGLFAGVLLKLVVCGLYIWWFARELYVAF</sequence>
<dbReference type="PANTHER" id="PTHR39165">
    <property type="entry name" value="IG HYPOTHETICAL 17883"/>
    <property type="match status" value="1"/>
</dbReference>
<dbReference type="KEGG" id="alkq:M9189_00330"/>
<keyword evidence="3" id="KW-1185">Reference proteome</keyword>
<dbReference type="Proteomes" id="UP001056426">
    <property type="component" value="Chromosome"/>
</dbReference>
<keyword evidence="1" id="KW-0472">Membrane</keyword>
<name>A0A9J6ZQ95_9BACT</name>
<dbReference type="AlphaFoldDB" id="A0A9J6ZQ95"/>
<dbReference type="Pfam" id="PF04306">
    <property type="entry name" value="DUF456"/>
    <property type="match status" value="1"/>
</dbReference>
<dbReference type="InterPro" id="IPR007403">
    <property type="entry name" value="DUF456"/>
</dbReference>
<evidence type="ECO:0000313" key="3">
    <source>
        <dbReference type="Proteomes" id="UP001056426"/>
    </source>
</evidence>
<dbReference type="RefSeq" id="WP_250723918.1">
    <property type="nucleotide sequence ID" value="NZ_CP098400.1"/>
</dbReference>
<feature type="transmembrane region" description="Helical" evidence="1">
    <location>
        <begin position="88"/>
        <end position="116"/>
    </location>
</feature>
<evidence type="ECO:0000256" key="1">
    <source>
        <dbReference type="SAM" id="Phobius"/>
    </source>
</evidence>